<feature type="transmembrane region" description="Helical" evidence="1">
    <location>
        <begin position="34"/>
        <end position="55"/>
    </location>
</feature>
<keyword evidence="1" id="KW-1133">Transmembrane helix</keyword>
<feature type="transmembrane region" description="Helical" evidence="1">
    <location>
        <begin position="118"/>
        <end position="139"/>
    </location>
</feature>
<evidence type="ECO:0000313" key="4">
    <source>
        <dbReference type="Proteomes" id="UP000037997"/>
    </source>
</evidence>
<name>A0A0N1EHF9_9HELI</name>
<dbReference type="Pfam" id="PF03729">
    <property type="entry name" value="DUF308"/>
    <property type="match status" value="2"/>
</dbReference>
<protein>
    <submittedName>
        <fullName evidence="3">Acid-resistance membrane protein</fullName>
    </submittedName>
</protein>
<feature type="transmembrane region" description="Helical" evidence="1">
    <location>
        <begin position="62"/>
        <end position="80"/>
    </location>
</feature>
<feature type="transmembrane region" description="Helical" evidence="1">
    <location>
        <begin position="145"/>
        <end position="168"/>
    </location>
</feature>
<dbReference type="InterPro" id="IPR052712">
    <property type="entry name" value="Acid_resist_chaperone_HdeD"/>
</dbReference>
<evidence type="ECO:0000313" key="5">
    <source>
        <dbReference type="Proteomes" id="UP000255269"/>
    </source>
</evidence>
<gene>
    <name evidence="2" type="ORF">HPU229334_09685</name>
    <name evidence="3" type="ORF">NCTC13156_01114</name>
</gene>
<dbReference type="GeneID" id="93196247"/>
<dbReference type="AlphaFoldDB" id="A0A0N1EHF9"/>
<feature type="transmembrane region" description="Helical" evidence="1">
    <location>
        <begin position="86"/>
        <end position="111"/>
    </location>
</feature>
<dbReference type="EMBL" id="UGJF01000001">
    <property type="protein sequence ID" value="STQ88277.1"/>
    <property type="molecule type" value="Genomic_DNA"/>
</dbReference>
<evidence type="ECO:0000313" key="2">
    <source>
        <dbReference type="EMBL" id="KPH55205.1"/>
    </source>
</evidence>
<dbReference type="InterPro" id="IPR005325">
    <property type="entry name" value="DUF308_memb"/>
</dbReference>
<keyword evidence="1" id="KW-0472">Membrane</keyword>
<dbReference type="PANTHER" id="PTHR34989">
    <property type="entry name" value="PROTEIN HDED"/>
    <property type="match status" value="1"/>
</dbReference>
<accession>A0A0N1EHF9</accession>
<reference evidence="3 5" key="2">
    <citation type="submission" date="2018-06" db="EMBL/GenBank/DDBJ databases">
        <authorList>
            <consortium name="Pathogen Informatics"/>
            <person name="Doyle S."/>
        </authorList>
    </citation>
    <scope>NUCLEOTIDE SEQUENCE [LARGE SCALE GENOMIC DNA]</scope>
    <source>
        <strain evidence="3 5">NCTC13156</strain>
    </source>
</reference>
<dbReference type="STRING" id="35818.HPU229336_04095"/>
<evidence type="ECO:0000256" key="1">
    <source>
        <dbReference type="SAM" id="Phobius"/>
    </source>
</evidence>
<sequence>MKFFSYVVWLLFSVVMIASGVFGCLMPLETFVGFAVLLPIFLLIGGLSNVIYYFYAREARGAEFILVDGLLNLLFAWIFFWNGIDFTSLAIVAFVAFMILFKGILGIGYAFKLKKLGFGWGMTFFIALLNILIAVIFIANPAVGGVTIGFMIALMVLFFGIISLWLGFGSKKLFG</sequence>
<dbReference type="EMBL" id="JNOC01000051">
    <property type="protein sequence ID" value="KPH55205.1"/>
    <property type="molecule type" value="Genomic_DNA"/>
</dbReference>
<feature type="transmembrane region" description="Helical" evidence="1">
    <location>
        <begin position="7"/>
        <end position="28"/>
    </location>
</feature>
<reference evidence="2 4" key="1">
    <citation type="submission" date="2014-06" db="EMBL/GenBank/DDBJ databases">
        <title>Helicobacter pullorum isolates in fresh chicken meat - phenotypic and genotypic features.</title>
        <authorList>
            <person name="Borges V."/>
            <person name="Santos A."/>
            <person name="Correia C.B."/>
            <person name="Saraiva M."/>
            <person name="Menard A."/>
            <person name="Vieira L."/>
            <person name="Sampaio D.A."/>
            <person name="Gomes J.P."/>
            <person name="Oleastro M."/>
        </authorList>
    </citation>
    <scope>NUCLEOTIDE SEQUENCE [LARGE SCALE GENOMIC DNA]</scope>
    <source>
        <strain evidence="2 4">229334/12</strain>
    </source>
</reference>
<dbReference type="RefSeq" id="WP_005022571.1">
    <property type="nucleotide sequence ID" value="NZ_CABKNZ010000041.1"/>
</dbReference>
<dbReference type="PROSITE" id="PS51257">
    <property type="entry name" value="PROKAR_LIPOPROTEIN"/>
    <property type="match status" value="1"/>
</dbReference>
<dbReference type="PATRIC" id="fig|35818.11.peg.1915"/>
<keyword evidence="1" id="KW-0812">Transmembrane</keyword>
<dbReference type="Proteomes" id="UP000255269">
    <property type="component" value="Unassembled WGS sequence"/>
</dbReference>
<organism evidence="2 4">
    <name type="scientific">Helicobacter pullorum</name>
    <dbReference type="NCBI Taxonomy" id="35818"/>
    <lineage>
        <taxon>Bacteria</taxon>
        <taxon>Pseudomonadati</taxon>
        <taxon>Campylobacterota</taxon>
        <taxon>Epsilonproteobacteria</taxon>
        <taxon>Campylobacterales</taxon>
        <taxon>Helicobacteraceae</taxon>
        <taxon>Helicobacter</taxon>
    </lineage>
</organism>
<dbReference type="GO" id="GO:0005886">
    <property type="term" value="C:plasma membrane"/>
    <property type="evidence" value="ECO:0007669"/>
    <property type="project" value="TreeGrafter"/>
</dbReference>
<dbReference type="PANTHER" id="PTHR34989:SF1">
    <property type="entry name" value="PROTEIN HDED"/>
    <property type="match status" value="1"/>
</dbReference>
<evidence type="ECO:0000313" key="3">
    <source>
        <dbReference type="EMBL" id="STQ88277.1"/>
    </source>
</evidence>
<dbReference type="Proteomes" id="UP000037997">
    <property type="component" value="Unassembled WGS sequence"/>
</dbReference>
<proteinExistence type="predicted"/>